<dbReference type="Proteomes" id="UP001239111">
    <property type="component" value="Chromosome 4"/>
</dbReference>
<keyword evidence="2" id="KW-1185">Reference proteome</keyword>
<name>A0ACC2N6H4_9HYME</name>
<proteinExistence type="predicted"/>
<comment type="caution">
    <text evidence="1">The sequence shown here is derived from an EMBL/GenBank/DDBJ whole genome shotgun (WGS) entry which is preliminary data.</text>
</comment>
<organism evidence="1 2">
    <name type="scientific">Eretmocerus hayati</name>
    <dbReference type="NCBI Taxonomy" id="131215"/>
    <lineage>
        <taxon>Eukaryota</taxon>
        <taxon>Metazoa</taxon>
        <taxon>Ecdysozoa</taxon>
        <taxon>Arthropoda</taxon>
        <taxon>Hexapoda</taxon>
        <taxon>Insecta</taxon>
        <taxon>Pterygota</taxon>
        <taxon>Neoptera</taxon>
        <taxon>Endopterygota</taxon>
        <taxon>Hymenoptera</taxon>
        <taxon>Apocrita</taxon>
        <taxon>Proctotrupomorpha</taxon>
        <taxon>Chalcidoidea</taxon>
        <taxon>Aphelinidae</taxon>
        <taxon>Aphelininae</taxon>
        <taxon>Eretmocerus</taxon>
    </lineage>
</organism>
<evidence type="ECO:0000313" key="1">
    <source>
        <dbReference type="EMBL" id="KAJ8666644.1"/>
    </source>
</evidence>
<accession>A0ACC2N6H4</accession>
<dbReference type="EMBL" id="CM056744">
    <property type="protein sequence ID" value="KAJ8666644.1"/>
    <property type="molecule type" value="Genomic_DNA"/>
</dbReference>
<evidence type="ECO:0000313" key="2">
    <source>
        <dbReference type="Proteomes" id="UP001239111"/>
    </source>
</evidence>
<gene>
    <name evidence="1" type="ORF">QAD02_008306</name>
</gene>
<sequence>MTAAKQQFVTSACLRHVTAERCTHATAPRYRSPAAEFKGVCCVLQFNAAVPLYQVAATQCSGLLSMQRAENSSGEPKSDFGAQGDAENGAKRDVGAMSEAATAVEDTPAPGSVECAPVAGVFKWAKVQLTAKNRKKDHMKISVDNLHGFYDEISTEELVYMSSVVVNAGFVNEGWVRVLSKSETLEGLDCQKRVRVRKMNDSSLELAAVPLIDPKDIKKERYEAIKSANLKNKKVSKGKSERKSDEPVMSTAARAQLNNELLSVAALGIEDVADEPNSNNDGDEADEQDESMHGAEKSESHLHRDGEECVIPQDCNNNTSDAGLLEVIKQLQEQNKLLQQQLQGRHKQSTLSSTPTAENVRSDDMDINMSPITACSSRQPLRRSLFGSQPQRASDCNLLTNDAALSSGSDSNVLPNNAAGSSGSDSNVLPDDAVRSTGRSEETVSQQCARAAIRRRSSCSFPSSKKKKLEETVLVIPQHCDKELYENPMASLEEKEVTINGEKVKFLHLYYGVMINKENWKVMQRCCGTIYQYMICFGRNIWGVALRDRAYDMKRCKPRLPDQVRQPFTPRKLACAWRTYDGLKRKWMLLQFHGYDDGIIREIGTSASGEGCMNSRSFYGENEQHHVHDPHGGSKPLHDSDGLVALISDNGSDSGVGSSTSDWSDVENQGGCRSQIFSADNTETGLASAKRGNDIQVYDRVADSSTGSGPSMSLRDSSTANQERVRLTVCQASDDDDGSSCVVGDSILVVPCNGDFGATTEVIVYIKPVSGR</sequence>
<protein>
    <submittedName>
        <fullName evidence="1">Uncharacterized protein</fullName>
    </submittedName>
</protein>
<reference evidence="1" key="1">
    <citation type="submission" date="2023-04" db="EMBL/GenBank/DDBJ databases">
        <title>A chromosome-level genome assembly of the parasitoid wasp Eretmocerus hayati.</title>
        <authorList>
            <person name="Zhong Y."/>
            <person name="Liu S."/>
            <person name="Liu Y."/>
        </authorList>
    </citation>
    <scope>NUCLEOTIDE SEQUENCE</scope>
    <source>
        <strain evidence="1">ZJU_SS_LIU_2023</strain>
    </source>
</reference>